<protein>
    <submittedName>
        <fullName evidence="2">Uncharacterized protein</fullName>
    </submittedName>
</protein>
<dbReference type="AlphaFoldDB" id="A0A915K3G7"/>
<evidence type="ECO:0000313" key="2">
    <source>
        <dbReference type="WBParaSite" id="nRc.2.0.1.t33246-RA"/>
    </source>
</evidence>
<dbReference type="WBParaSite" id="nRc.2.0.1.t33246-RA">
    <property type="protein sequence ID" value="nRc.2.0.1.t33246-RA"/>
    <property type="gene ID" value="nRc.2.0.1.g33246"/>
</dbReference>
<proteinExistence type="predicted"/>
<evidence type="ECO:0000313" key="1">
    <source>
        <dbReference type="Proteomes" id="UP000887565"/>
    </source>
</evidence>
<name>A0A915K3G7_ROMCU</name>
<keyword evidence="1" id="KW-1185">Reference proteome</keyword>
<reference evidence="2" key="1">
    <citation type="submission" date="2022-11" db="UniProtKB">
        <authorList>
            <consortium name="WormBaseParasite"/>
        </authorList>
    </citation>
    <scope>IDENTIFICATION</scope>
</reference>
<accession>A0A915K3G7</accession>
<sequence length="356" mass="40796">MVEIQISLPFDEPFDWPHGHNVIISKFPDASCRLSVAVNNPPFKVFYAIEMWYVRINVMSNSNENCIEDLHILHLPTTRWTSTSRLFRGEICSKITATLLMKVINHEPVVDLAYAWWEMDGPDRDFLTRRQGVSSDSLSTNVERRSGKKQFLVGNLINVLVNLQAKDSGHLPFPTERNAIDTTLSNERESFVPSTSAGGTTVLTKIESWFDAEMSKSFKLCKCVFRETLCTYEVWSCESSASENASGPPNRTNREDWRPLTEASFCNLFSFNQSKVMLLESGLNHWGVGVIIYLQKFPILGVSWVDKFWQLITKFGDPKMVFTFYFPFIFPLSKHTAQEFFIAGAVSEFLNMTFKW</sequence>
<dbReference type="Proteomes" id="UP000887565">
    <property type="component" value="Unplaced"/>
</dbReference>
<organism evidence="1 2">
    <name type="scientific">Romanomermis culicivorax</name>
    <name type="common">Nematode worm</name>
    <dbReference type="NCBI Taxonomy" id="13658"/>
    <lineage>
        <taxon>Eukaryota</taxon>
        <taxon>Metazoa</taxon>
        <taxon>Ecdysozoa</taxon>
        <taxon>Nematoda</taxon>
        <taxon>Enoplea</taxon>
        <taxon>Dorylaimia</taxon>
        <taxon>Mermithida</taxon>
        <taxon>Mermithoidea</taxon>
        <taxon>Mermithidae</taxon>
        <taxon>Romanomermis</taxon>
    </lineage>
</organism>